<protein>
    <submittedName>
        <fullName evidence="1">Uncharacterized protein</fullName>
    </submittedName>
</protein>
<name>A0ABS4IVH1_9BACL</name>
<sequence length="36" mass="3894">MMVVSGLGRMSGRWTAFKFLRRAGLPLKGVDAITLG</sequence>
<organism evidence="1 2">
    <name type="scientific">Paenibacillus eucommiae</name>
    <dbReference type="NCBI Taxonomy" id="1355755"/>
    <lineage>
        <taxon>Bacteria</taxon>
        <taxon>Bacillati</taxon>
        <taxon>Bacillota</taxon>
        <taxon>Bacilli</taxon>
        <taxon>Bacillales</taxon>
        <taxon>Paenibacillaceae</taxon>
        <taxon>Paenibacillus</taxon>
    </lineage>
</organism>
<accession>A0ABS4IVH1</accession>
<evidence type="ECO:0000313" key="2">
    <source>
        <dbReference type="Proteomes" id="UP001519287"/>
    </source>
</evidence>
<gene>
    <name evidence="1" type="ORF">J2Z66_002160</name>
</gene>
<proteinExistence type="predicted"/>
<comment type="caution">
    <text evidence="1">The sequence shown here is derived from an EMBL/GenBank/DDBJ whole genome shotgun (WGS) entry which is preliminary data.</text>
</comment>
<reference evidence="1 2" key="1">
    <citation type="submission" date="2021-03" db="EMBL/GenBank/DDBJ databases">
        <title>Genomic Encyclopedia of Type Strains, Phase IV (KMG-IV): sequencing the most valuable type-strain genomes for metagenomic binning, comparative biology and taxonomic classification.</title>
        <authorList>
            <person name="Goeker M."/>
        </authorList>
    </citation>
    <scope>NUCLEOTIDE SEQUENCE [LARGE SCALE GENOMIC DNA]</scope>
    <source>
        <strain evidence="1 2">DSM 26048</strain>
    </source>
</reference>
<evidence type="ECO:0000313" key="1">
    <source>
        <dbReference type="EMBL" id="MBP1990554.1"/>
    </source>
</evidence>
<dbReference type="Proteomes" id="UP001519287">
    <property type="component" value="Unassembled WGS sequence"/>
</dbReference>
<keyword evidence="2" id="KW-1185">Reference proteome</keyword>
<dbReference type="EMBL" id="JAGGLB010000005">
    <property type="protein sequence ID" value="MBP1990554.1"/>
    <property type="molecule type" value="Genomic_DNA"/>
</dbReference>